<name>A0A1F8ARE7_9BACT</name>
<keyword evidence="1" id="KW-1133">Transmembrane helix</keyword>
<organism evidence="2 3">
    <name type="scientific">Candidatus Woesebacteria bacterium RIFCSPHIGHO2_12_FULL_42_9</name>
    <dbReference type="NCBI Taxonomy" id="1802511"/>
    <lineage>
        <taxon>Bacteria</taxon>
        <taxon>Candidatus Woeseibacteriota</taxon>
    </lineage>
</organism>
<gene>
    <name evidence="2" type="ORF">A3E15_02800</name>
</gene>
<dbReference type="AlphaFoldDB" id="A0A1F8ARE7"/>
<accession>A0A1F8ARE7</accession>
<keyword evidence="1" id="KW-0812">Transmembrane</keyword>
<dbReference type="Proteomes" id="UP000177794">
    <property type="component" value="Unassembled WGS sequence"/>
</dbReference>
<evidence type="ECO:0000313" key="2">
    <source>
        <dbReference type="EMBL" id="OGM54251.1"/>
    </source>
</evidence>
<protein>
    <submittedName>
        <fullName evidence="2">Uncharacterized protein</fullName>
    </submittedName>
</protein>
<keyword evidence="1" id="KW-0472">Membrane</keyword>
<sequence>MVNNLLSMYSIAKLLIPPVENFLPIVGGMYSIMILKIAVLLMAIVKQTKHGVVVLRLVIRHHFMNFALQVFPISIVILRSKQANVV</sequence>
<dbReference type="EMBL" id="MGGX01000038">
    <property type="protein sequence ID" value="OGM54251.1"/>
    <property type="molecule type" value="Genomic_DNA"/>
</dbReference>
<comment type="caution">
    <text evidence="2">The sequence shown here is derived from an EMBL/GenBank/DDBJ whole genome shotgun (WGS) entry which is preliminary data.</text>
</comment>
<evidence type="ECO:0000313" key="3">
    <source>
        <dbReference type="Proteomes" id="UP000177794"/>
    </source>
</evidence>
<reference evidence="2 3" key="1">
    <citation type="journal article" date="2016" name="Nat. Commun.">
        <title>Thousands of microbial genomes shed light on interconnected biogeochemical processes in an aquifer system.</title>
        <authorList>
            <person name="Anantharaman K."/>
            <person name="Brown C.T."/>
            <person name="Hug L.A."/>
            <person name="Sharon I."/>
            <person name="Castelle C.J."/>
            <person name="Probst A.J."/>
            <person name="Thomas B.C."/>
            <person name="Singh A."/>
            <person name="Wilkins M.J."/>
            <person name="Karaoz U."/>
            <person name="Brodie E.L."/>
            <person name="Williams K.H."/>
            <person name="Hubbard S.S."/>
            <person name="Banfield J.F."/>
        </authorList>
    </citation>
    <scope>NUCLEOTIDE SEQUENCE [LARGE SCALE GENOMIC DNA]</scope>
</reference>
<feature type="transmembrane region" description="Helical" evidence="1">
    <location>
        <begin position="22"/>
        <end position="45"/>
    </location>
</feature>
<evidence type="ECO:0000256" key="1">
    <source>
        <dbReference type="SAM" id="Phobius"/>
    </source>
</evidence>
<proteinExistence type="predicted"/>
<feature type="transmembrane region" description="Helical" evidence="1">
    <location>
        <begin position="57"/>
        <end position="78"/>
    </location>
</feature>